<evidence type="ECO:0000313" key="9">
    <source>
        <dbReference type="EMBL" id="BDI08154.1"/>
    </source>
</evidence>
<comment type="function">
    <text evidence="7">Aspartyl-tRNA synthetase with relaxed tRNA specificity since it is able to aspartylate not only its cognate tRNA(Asp) but also tRNA(Asn). Reaction proceeds in two steps: L-aspartate is first activated by ATP to form Asp-AMP and then transferred to the acceptor end of tRNA(Asp/Asn).</text>
</comment>
<dbReference type="InterPro" id="IPR047089">
    <property type="entry name" value="Asp-tRNA-ligase_1_N"/>
</dbReference>
<feature type="site" description="Important for tRNA non-discrimination" evidence="7">
    <location>
        <position position="30"/>
    </location>
</feature>
<dbReference type="SUPFAM" id="SSF50249">
    <property type="entry name" value="Nucleic acid-binding proteins"/>
    <property type="match status" value="1"/>
</dbReference>
<feature type="binding site" evidence="7">
    <location>
        <position position="454"/>
    </location>
    <ligand>
        <name>L-aspartate</name>
        <dbReference type="ChEBI" id="CHEBI:29991"/>
    </ligand>
</feature>
<keyword evidence="5 7" id="KW-0648">Protein biosynthesis</keyword>
<evidence type="ECO:0000256" key="1">
    <source>
        <dbReference type="ARBA" id="ARBA00006303"/>
    </source>
</evidence>
<dbReference type="PRINTS" id="PR01042">
    <property type="entry name" value="TRNASYNTHASP"/>
</dbReference>
<dbReference type="InterPro" id="IPR012340">
    <property type="entry name" value="NA-bd_OB-fold"/>
</dbReference>
<dbReference type="CDD" id="cd00777">
    <property type="entry name" value="AspRS_core"/>
    <property type="match status" value="1"/>
</dbReference>
<dbReference type="NCBIfam" id="NF001750">
    <property type="entry name" value="PRK00476.1"/>
    <property type="match status" value="1"/>
</dbReference>
<comment type="subcellular location">
    <subcellularLocation>
        <location evidence="7">Cytoplasm</location>
    </subcellularLocation>
</comment>
<dbReference type="PROSITE" id="PS50862">
    <property type="entry name" value="AA_TRNA_LIGASE_II"/>
    <property type="match status" value="1"/>
</dbReference>
<keyword evidence="2 7" id="KW-0436">Ligase</keyword>
<evidence type="ECO:0000256" key="5">
    <source>
        <dbReference type="ARBA" id="ARBA00022917"/>
    </source>
</evidence>
<dbReference type="Pfam" id="PF01336">
    <property type="entry name" value="tRNA_anti-codon"/>
    <property type="match status" value="1"/>
</dbReference>
<organism evidence="9 10">
    <name type="scientific">Sphaerotilus microaerophilus</name>
    <dbReference type="NCBI Taxonomy" id="2914710"/>
    <lineage>
        <taxon>Bacteria</taxon>
        <taxon>Pseudomonadati</taxon>
        <taxon>Pseudomonadota</taxon>
        <taxon>Betaproteobacteria</taxon>
        <taxon>Burkholderiales</taxon>
        <taxon>Sphaerotilaceae</taxon>
        <taxon>Sphaerotilus</taxon>
    </lineage>
</organism>
<dbReference type="InterPro" id="IPR004524">
    <property type="entry name" value="Asp-tRNA-ligase_1"/>
</dbReference>
<dbReference type="PANTHER" id="PTHR22594:SF5">
    <property type="entry name" value="ASPARTATE--TRNA LIGASE, MITOCHONDRIAL"/>
    <property type="match status" value="1"/>
</dbReference>
<evidence type="ECO:0000259" key="8">
    <source>
        <dbReference type="PROSITE" id="PS50862"/>
    </source>
</evidence>
<dbReference type="EC" id="6.1.1.23" evidence="7"/>
<feature type="binding site" evidence="7">
    <location>
        <position position="218"/>
    </location>
    <ligand>
        <name>L-aspartate</name>
        <dbReference type="ChEBI" id="CHEBI:29991"/>
    </ligand>
</feature>
<dbReference type="EMBL" id="AP025730">
    <property type="protein sequence ID" value="BDI08154.1"/>
    <property type="molecule type" value="Genomic_DNA"/>
</dbReference>
<dbReference type="Gene3D" id="2.40.50.140">
    <property type="entry name" value="Nucleic acid-binding proteins"/>
    <property type="match status" value="1"/>
</dbReference>
<dbReference type="Gene3D" id="3.30.930.10">
    <property type="entry name" value="Bira Bifunctional Protein, Domain 2"/>
    <property type="match status" value="1"/>
</dbReference>
<feature type="binding site" evidence="7">
    <location>
        <position position="227"/>
    </location>
    <ligand>
        <name>ATP</name>
        <dbReference type="ChEBI" id="CHEBI:30616"/>
    </ligand>
</feature>
<dbReference type="SUPFAM" id="SSF55681">
    <property type="entry name" value="Class II aaRS and biotin synthetases"/>
    <property type="match status" value="1"/>
</dbReference>
<accession>A0ABM7YU08</accession>
<feature type="binding site" evidence="7">
    <location>
        <position position="495"/>
    </location>
    <ligand>
        <name>L-aspartate</name>
        <dbReference type="ChEBI" id="CHEBI:29991"/>
    </ligand>
</feature>
<name>A0ABM7YU08_9BURK</name>
<comment type="similarity">
    <text evidence="1 7">Belongs to the class-II aminoacyl-tRNA synthetase family. Type 1 subfamily.</text>
</comment>
<reference evidence="9" key="1">
    <citation type="submission" date="2022-04" db="EMBL/GenBank/DDBJ databases">
        <title>Whole genome sequence of Sphaerotilus sp. FB-5.</title>
        <authorList>
            <person name="Takeda M."/>
            <person name="Narihara S."/>
            <person name="Akimoto M."/>
            <person name="Akimoto R."/>
            <person name="Nishiyashiki S."/>
            <person name="Murakami T."/>
        </authorList>
    </citation>
    <scope>NUCLEOTIDE SEQUENCE</scope>
    <source>
        <strain evidence="9">FB-5</strain>
    </source>
</reference>
<dbReference type="Gene3D" id="3.30.1360.30">
    <property type="entry name" value="GAD-like domain"/>
    <property type="match status" value="1"/>
</dbReference>
<dbReference type="SUPFAM" id="SSF55261">
    <property type="entry name" value="GAD domain-like"/>
    <property type="match status" value="1"/>
</dbReference>
<dbReference type="Proteomes" id="UP001057498">
    <property type="component" value="Chromosome"/>
</dbReference>
<keyword evidence="10" id="KW-1185">Reference proteome</keyword>
<feature type="site" description="Important for tRNA non-discrimination" evidence="7">
    <location>
        <position position="81"/>
    </location>
</feature>
<feature type="binding site" evidence="7">
    <location>
        <position position="488"/>
    </location>
    <ligand>
        <name>ATP</name>
        <dbReference type="ChEBI" id="CHEBI:30616"/>
    </ligand>
</feature>
<dbReference type="InterPro" id="IPR006195">
    <property type="entry name" value="aa-tRNA-synth_II"/>
</dbReference>
<keyword evidence="3 7" id="KW-0547">Nucleotide-binding</keyword>
<dbReference type="GO" id="GO:0016874">
    <property type="term" value="F:ligase activity"/>
    <property type="evidence" value="ECO:0007669"/>
    <property type="project" value="UniProtKB-KW"/>
</dbReference>
<comment type="subunit">
    <text evidence="7">Homodimer.</text>
</comment>
<dbReference type="InterPro" id="IPR002312">
    <property type="entry name" value="Asp/Asn-tRNA-synth_IIb"/>
</dbReference>
<feature type="binding site" evidence="7">
    <location>
        <position position="172"/>
    </location>
    <ligand>
        <name>L-aspartate</name>
        <dbReference type="ChEBI" id="CHEBI:29991"/>
    </ligand>
</feature>
<dbReference type="PANTHER" id="PTHR22594">
    <property type="entry name" value="ASPARTYL/LYSYL-TRNA SYNTHETASE"/>
    <property type="match status" value="1"/>
</dbReference>
<dbReference type="InterPro" id="IPR045864">
    <property type="entry name" value="aa-tRNA-synth_II/BPL/LPL"/>
</dbReference>
<keyword evidence="6 7" id="KW-0030">Aminoacyl-tRNA synthetase</keyword>
<evidence type="ECO:0000256" key="6">
    <source>
        <dbReference type="ARBA" id="ARBA00023146"/>
    </source>
</evidence>
<gene>
    <name evidence="7 9" type="primary">aspS</name>
    <name evidence="9" type="ORF">CATMQ487_51240</name>
</gene>
<comment type="catalytic activity">
    <reaction evidence="7">
        <text>tRNA(Asx) + L-aspartate + ATP = L-aspartyl-tRNA(Asx) + AMP + diphosphate</text>
        <dbReference type="Rhea" id="RHEA:18349"/>
        <dbReference type="Rhea" id="RHEA-COMP:9710"/>
        <dbReference type="Rhea" id="RHEA-COMP:9711"/>
        <dbReference type="ChEBI" id="CHEBI:29991"/>
        <dbReference type="ChEBI" id="CHEBI:30616"/>
        <dbReference type="ChEBI" id="CHEBI:33019"/>
        <dbReference type="ChEBI" id="CHEBI:78442"/>
        <dbReference type="ChEBI" id="CHEBI:78516"/>
        <dbReference type="ChEBI" id="CHEBI:456215"/>
        <dbReference type="EC" id="6.1.1.23"/>
    </reaction>
</comment>
<sequence>MRSSYAGQVSEQLMGQTVTLMGWAHRRRDHGGVIFIDLRDREGLVQVVCDPDRPEMFKTAEGVRNEFCLKVVGLVRARPGGTDNANLVSGKVEVLCHELEVLNPSVTPPFPLDDENLSETTRLTHRVLDLRRPAMQKNLMLRYKVAMEARKFLDEQGFIDIETPMLTKSTPEGARDYLVPSRVHDGHFFALPQSPQLFKQLLMVAGFDRYYQITKCFRDEDLRADRQPEFTQIDIETSFLGEEEIRSMFEGMIRHVFRKTMNVELGDYPVMPYSEAMHRFGSDKPDLRVRLEFTELTDVMGTVDFKVFSGPATTPGGRVVALRVPGGAAMSRGEIDGYTEFVKIYGAKGLAWIKVNDAAKGRDGLQSPIVKNLHDQAIADILSRTGAQSGDLLFFGADRAKVVNDSIGALRLKVGHSDFGKKNSLFEDRWAPLWVVDFPMFEYDEDEQRWNACHHPFTSPKDGHEEHLATDPGKCVAKAYDMVLNGWELGGGSVRIHRAEVQAKVFAALNISPEDQRVKFGFLLDALQYGAPPHGGLAFGLDRLVTLMTKAESIRDVIAFPKTQRAQCLLTGAPSLVDEKQLRELHIRLRNAQAAAQA</sequence>
<feature type="binding site" evidence="7">
    <location>
        <begin position="540"/>
        <end position="543"/>
    </location>
    <ligand>
        <name>ATP</name>
        <dbReference type="ChEBI" id="CHEBI:30616"/>
    </ligand>
</feature>
<dbReference type="RefSeq" id="WP_251971279.1">
    <property type="nucleotide sequence ID" value="NZ_AP025730.1"/>
</dbReference>
<protein>
    <recommendedName>
        <fullName evidence="7">Aspartate--tRNA(Asp/Asn) ligase</fullName>
        <ecNumber evidence="7">6.1.1.23</ecNumber>
    </recommendedName>
    <alternativeName>
        <fullName evidence="7">Aspartyl-tRNA synthetase</fullName>
        <shortName evidence="7">AspRS</shortName>
    </alternativeName>
    <alternativeName>
        <fullName evidence="7">Non-discriminating aspartyl-tRNA synthetase</fullName>
        <shortName evidence="7">ND-AspRS</shortName>
    </alternativeName>
</protein>
<keyword evidence="7" id="KW-0963">Cytoplasm</keyword>
<dbReference type="InterPro" id="IPR004365">
    <property type="entry name" value="NA-bd_OB_tRNA"/>
</dbReference>
<feature type="domain" description="Aminoacyl-transfer RNA synthetases class-II family profile" evidence="8">
    <location>
        <begin position="139"/>
        <end position="561"/>
    </location>
</feature>
<dbReference type="NCBIfam" id="TIGR00459">
    <property type="entry name" value="aspS_bact"/>
    <property type="match status" value="1"/>
</dbReference>
<dbReference type="InterPro" id="IPR004364">
    <property type="entry name" value="Aa-tRNA-synt_II"/>
</dbReference>
<feature type="binding site" evidence="7">
    <location>
        <begin position="218"/>
        <end position="220"/>
    </location>
    <ligand>
        <name>ATP</name>
        <dbReference type="ChEBI" id="CHEBI:30616"/>
    </ligand>
</feature>
<evidence type="ECO:0000313" key="10">
    <source>
        <dbReference type="Proteomes" id="UP001057498"/>
    </source>
</evidence>
<dbReference type="CDD" id="cd04317">
    <property type="entry name" value="EcAspRS_like_N"/>
    <property type="match status" value="1"/>
</dbReference>
<feature type="region of interest" description="Aspartate" evidence="7">
    <location>
        <begin position="196"/>
        <end position="199"/>
    </location>
</feature>
<dbReference type="InterPro" id="IPR004115">
    <property type="entry name" value="GAD-like_sf"/>
</dbReference>
<dbReference type="InterPro" id="IPR047090">
    <property type="entry name" value="AspRS_core"/>
</dbReference>
<evidence type="ECO:0000256" key="2">
    <source>
        <dbReference type="ARBA" id="ARBA00022598"/>
    </source>
</evidence>
<keyword evidence="4 7" id="KW-0067">ATP-binding</keyword>
<dbReference type="Pfam" id="PF00152">
    <property type="entry name" value="tRNA-synt_2"/>
    <property type="match status" value="1"/>
</dbReference>
<evidence type="ECO:0000256" key="3">
    <source>
        <dbReference type="ARBA" id="ARBA00022741"/>
    </source>
</evidence>
<dbReference type="Pfam" id="PF02938">
    <property type="entry name" value="GAD"/>
    <property type="match status" value="1"/>
</dbReference>
<evidence type="ECO:0000256" key="7">
    <source>
        <dbReference type="HAMAP-Rule" id="MF_00044"/>
    </source>
</evidence>
<evidence type="ECO:0000256" key="4">
    <source>
        <dbReference type="ARBA" id="ARBA00022840"/>
    </source>
</evidence>
<dbReference type="HAMAP" id="MF_00044">
    <property type="entry name" value="Asp_tRNA_synth_type1"/>
    <property type="match status" value="1"/>
</dbReference>
<proteinExistence type="inferred from homology"/>
<dbReference type="InterPro" id="IPR029351">
    <property type="entry name" value="GAD_dom"/>
</dbReference>